<feature type="signal peptide" evidence="2">
    <location>
        <begin position="1"/>
        <end position="23"/>
    </location>
</feature>
<evidence type="ECO:0000256" key="1">
    <source>
        <dbReference type="SAM" id="MobiDB-lite"/>
    </source>
</evidence>
<dbReference type="Proteomes" id="UP000494165">
    <property type="component" value="Unassembled WGS sequence"/>
</dbReference>
<protein>
    <submittedName>
        <fullName evidence="3">Uncharacterized protein</fullName>
    </submittedName>
</protein>
<keyword evidence="2" id="KW-0732">Signal</keyword>
<evidence type="ECO:0000313" key="4">
    <source>
        <dbReference type="Proteomes" id="UP000494165"/>
    </source>
</evidence>
<name>A0A8S1CCG2_9INSE</name>
<evidence type="ECO:0000256" key="2">
    <source>
        <dbReference type="SAM" id="SignalP"/>
    </source>
</evidence>
<evidence type="ECO:0000313" key="3">
    <source>
        <dbReference type="EMBL" id="CAB3367228.1"/>
    </source>
</evidence>
<sequence>MKAQSTFCILILAILMTVELADCVRRVKNSRTNKKASRRSAIIMCCGSHSCTKRDTILTTAVSARKSSNVTHKTETTSMLDTNETPAEDPEPVTQAYLQTNITENKHINVYVDLNDNHFVNNNQSTDQRGINSRNL</sequence>
<feature type="region of interest" description="Disordered" evidence="1">
    <location>
        <begin position="69"/>
        <end position="90"/>
    </location>
</feature>
<comment type="caution">
    <text evidence="3">The sequence shown here is derived from an EMBL/GenBank/DDBJ whole genome shotgun (WGS) entry which is preliminary data.</text>
</comment>
<feature type="chain" id="PRO_5035868597" evidence="2">
    <location>
        <begin position="24"/>
        <end position="136"/>
    </location>
</feature>
<proteinExistence type="predicted"/>
<feature type="compositionally biased region" description="Polar residues" evidence="1">
    <location>
        <begin position="69"/>
        <end position="85"/>
    </location>
</feature>
<gene>
    <name evidence="3" type="ORF">CLODIP_2_CD04314</name>
</gene>
<organism evidence="3 4">
    <name type="scientific">Cloeon dipterum</name>
    <dbReference type="NCBI Taxonomy" id="197152"/>
    <lineage>
        <taxon>Eukaryota</taxon>
        <taxon>Metazoa</taxon>
        <taxon>Ecdysozoa</taxon>
        <taxon>Arthropoda</taxon>
        <taxon>Hexapoda</taxon>
        <taxon>Insecta</taxon>
        <taxon>Pterygota</taxon>
        <taxon>Palaeoptera</taxon>
        <taxon>Ephemeroptera</taxon>
        <taxon>Pisciforma</taxon>
        <taxon>Baetidae</taxon>
        <taxon>Cloeon</taxon>
    </lineage>
</organism>
<keyword evidence="4" id="KW-1185">Reference proteome</keyword>
<dbReference type="AlphaFoldDB" id="A0A8S1CCG2"/>
<reference evidence="3 4" key="1">
    <citation type="submission" date="2020-04" db="EMBL/GenBank/DDBJ databases">
        <authorList>
            <person name="Alioto T."/>
            <person name="Alioto T."/>
            <person name="Gomez Garrido J."/>
        </authorList>
    </citation>
    <scope>NUCLEOTIDE SEQUENCE [LARGE SCALE GENOMIC DNA]</scope>
</reference>
<accession>A0A8S1CCG2</accession>
<dbReference type="EMBL" id="CADEPI010000029">
    <property type="protein sequence ID" value="CAB3367228.1"/>
    <property type="molecule type" value="Genomic_DNA"/>
</dbReference>